<gene>
    <name evidence="1" type="ORF">D0Z08_13550</name>
</gene>
<evidence type="ECO:0000313" key="2">
    <source>
        <dbReference type="Proteomes" id="UP000283644"/>
    </source>
</evidence>
<dbReference type="RefSeq" id="WP_118925787.1">
    <property type="nucleotide sequence ID" value="NZ_QXGH01000017.1"/>
</dbReference>
<accession>A0A417Y168</accession>
<dbReference type="EMBL" id="QXGH01000017">
    <property type="protein sequence ID" value="RHW26373.1"/>
    <property type="molecule type" value="Genomic_DNA"/>
</dbReference>
<evidence type="ECO:0008006" key="3">
    <source>
        <dbReference type="Google" id="ProtNLM"/>
    </source>
</evidence>
<protein>
    <recommendedName>
        <fullName evidence="3">DNA-binding protein</fullName>
    </recommendedName>
</protein>
<dbReference type="AlphaFoldDB" id="A0A417Y168"/>
<dbReference type="OrthoDB" id="194758at2"/>
<dbReference type="Proteomes" id="UP000283644">
    <property type="component" value="Unassembled WGS sequence"/>
</dbReference>
<name>A0A417Y168_9ACTN</name>
<reference evidence="1 2" key="1">
    <citation type="submission" date="2018-09" db="EMBL/GenBank/DDBJ databases">
        <title>Genome sequencing of Nocardioides immobilis CCTCC AB 2017083 for comparison to Nocardioides silvaticus.</title>
        <authorList>
            <person name="Li C."/>
            <person name="Wang G."/>
        </authorList>
    </citation>
    <scope>NUCLEOTIDE SEQUENCE [LARGE SCALE GENOMIC DNA]</scope>
    <source>
        <strain evidence="1 2">CCTCC AB 2017083</strain>
    </source>
</reference>
<proteinExistence type="predicted"/>
<evidence type="ECO:0000313" key="1">
    <source>
        <dbReference type="EMBL" id="RHW26373.1"/>
    </source>
</evidence>
<keyword evidence="2" id="KW-1185">Reference proteome</keyword>
<sequence length="70" mass="8263">MTIAPIEIPAGWDDNDIVLFEEFCSLIRTPQRTVRCWRVQEHGPQWRRFNGTGRLYTTVADIRRFIRAGE</sequence>
<organism evidence="1 2">
    <name type="scientific">Nocardioides immobilis</name>
    <dbReference type="NCBI Taxonomy" id="2049295"/>
    <lineage>
        <taxon>Bacteria</taxon>
        <taxon>Bacillati</taxon>
        <taxon>Actinomycetota</taxon>
        <taxon>Actinomycetes</taxon>
        <taxon>Propionibacteriales</taxon>
        <taxon>Nocardioidaceae</taxon>
        <taxon>Nocardioides</taxon>
    </lineage>
</organism>
<comment type="caution">
    <text evidence="1">The sequence shown here is derived from an EMBL/GenBank/DDBJ whole genome shotgun (WGS) entry which is preliminary data.</text>
</comment>